<sequence length="85" mass="9560">MAGPLTRRTRSCPPTIHDLAVRREPPGQYRTFYSLQPDGLRGAASEVDSISHWRDVEIAAMAKSFLAAVIWVVCYTKPSLVEQTW</sequence>
<evidence type="ECO:0000313" key="2">
    <source>
        <dbReference type="Proteomes" id="UP001416858"/>
    </source>
</evidence>
<proteinExistence type="predicted"/>
<reference evidence="1 2" key="1">
    <citation type="submission" date="2024-02" db="EMBL/GenBank/DDBJ databases">
        <title>Rhodopirellula caenicola NBRC 110016.</title>
        <authorList>
            <person name="Ichikawa N."/>
            <person name="Katano-Makiyama Y."/>
            <person name="Hidaka K."/>
        </authorList>
    </citation>
    <scope>NUCLEOTIDE SEQUENCE [LARGE SCALE GENOMIC DNA]</scope>
    <source>
        <strain evidence="1 2">NBRC 110016</strain>
    </source>
</reference>
<dbReference type="EMBL" id="BAABRO010000006">
    <property type="protein sequence ID" value="GAA5507584.1"/>
    <property type="molecule type" value="Genomic_DNA"/>
</dbReference>
<dbReference type="Proteomes" id="UP001416858">
    <property type="component" value="Unassembled WGS sequence"/>
</dbReference>
<protein>
    <submittedName>
        <fullName evidence="1">Uncharacterized protein</fullName>
    </submittedName>
</protein>
<gene>
    <name evidence="1" type="ORF">Rcae01_03041</name>
</gene>
<organism evidence="1 2">
    <name type="scientific">Novipirellula caenicola</name>
    <dbReference type="NCBI Taxonomy" id="1536901"/>
    <lineage>
        <taxon>Bacteria</taxon>
        <taxon>Pseudomonadati</taxon>
        <taxon>Planctomycetota</taxon>
        <taxon>Planctomycetia</taxon>
        <taxon>Pirellulales</taxon>
        <taxon>Pirellulaceae</taxon>
        <taxon>Novipirellula</taxon>
    </lineage>
</organism>
<evidence type="ECO:0000313" key="1">
    <source>
        <dbReference type="EMBL" id="GAA5507584.1"/>
    </source>
</evidence>
<accession>A0ABP9VQZ1</accession>
<comment type="caution">
    <text evidence="1">The sequence shown here is derived from an EMBL/GenBank/DDBJ whole genome shotgun (WGS) entry which is preliminary data.</text>
</comment>
<keyword evidence="2" id="KW-1185">Reference proteome</keyword>
<name>A0ABP9VQZ1_9BACT</name>